<dbReference type="GO" id="GO:0016853">
    <property type="term" value="F:isomerase activity"/>
    <property type="evidence" value="ECO:0007669"/>
    <property type="project" value="UniProtKB-KW"/>
</dbReference>
<dbReference type="Pfam" id="PF01261">
    <property type="entry name" value="AP_endonuc_2"/>
    <property type="match status" value="1"/>
</dbReference>
<comment type="caution">
    <text evidence="3">The sequence shown here is derived from an EMBL/GenBank/DDBJ whole genome shotgun (WGS) entry which is preliminary data.</text>
</comment>
<dbReference type="Gene3D" id="3.20.20.150">
    <property type="entry name" value="Divalent-metal-dependent TIM barrel enzymes"/>
    <property type="match status" value="1"/>
</dbReference>
<evidence type="ECO:0000259" key="2">
    <source>
        <dbReference type="Pfam" id="PF01261"/>
    </source>
</evidence>
<dbReference type="SUPFAM" id="SSF51658">
    <property type="entry name" value="Xylose isomerase-like"/>
    <property type="match status" value="1"/>
</dbReference>
<evidence type="ECO:0000313" key="3">
    <source>
        <dbReference type="EMBL" id="MFD2547208.1"/>
    </source>
</evidence>
<protein>
    <submittedName>
        <fullName evidence="3">Sugar phosphate isomerase/epimerase family protein</fullName>
    </submittedName>
</protein>
<dbReference type="RefSeq" id="WP_380901741.1">
    <property type="nucleotide sequence ID" value="NZ_JBHUEG010000007.1"/>
</dbReference>
<accession>A0ABW5KFJ4</accession>
<dbReference type="InterPro" id="IPR050417">
    <property type="entry name" value="Sugar_Epim/Isomerase"/>
</dbReference>
<name>A0ABW5KFJ4_9SPHI</name>
<gene>
    <name evidence="3" type="ORF">ACFSR5_06055</name>
</gene>
<evidence type="ECO:0000256" key="1">
    <source>
        <dbReference type="ARBA" id="ARBA00023235"/>
    </source>
</evidence>
<feature type="domain" description="Xylose isomerase-like TIM barrel" evidence="2">
    <location>
        <begin position="41"/>
        <end position="263"/>
    </location>
</feature>
<dbReference type="PANTHER" id="PTHR43489:SF7">
    <property type="entry name" value="3-DEHYDRO-D-GULOSIDE 4-EPIMERASE-RELATED"/>
    <property type="match status" value="1"/>
</dbReference>
<reference evidence="4" key="1">
    <citation type="journal article" date="2019" name="Int. J. Syst. Evol. Microbiol.">
        <title>The Global Catalogue of Microorganisms (GCM) 10K type strain sequencing project: providing services to taxonomists for standard genome sequencing and annotation.</title>
        <authorList>
            <consortium name="The Broad Institute Genomics Platform"/>
            <consortium name="The Broad Institute Genome Sequencing Center for Infectious Disease"/>
            <person name="Wu L."/>
            <person name="Ma J."/>
        </authorList>
    </citation>
    <scope>NUCLEOTIDE SEQUENCE [LARGE SCALE GENOMIC DNA]</scope>
    <source>
        <strain evidence="4">KCTC 42662</strain>
    </source>
</reference>
<evidence type="ECO:0000313" key="4">
    <source>
        <dbReference type="Proteomes" id="UP001597545"/>
    </source>
</evidence>
<dbReference type="EMBL" id="JBHULR010000003">
    <property type="protein sequence ID" value="MFD2547208.1"/>
    <property type="molecule type" value="Genomic_DNA"/>
</dbReference>
<dbReference type="InterPro" id="IPR036237">
    <property type="entry name" value="Xyl_isomerase-like_sf"/>
</dbReference>
<dbReference type="Proteomes" id="UP001597545">
    <property type="component" value="Unassembled WGS sequence"/>
</dbReference>
<dbReference type="PANTHER" id="PTHR43489">
    <property type="entry name" value="ISOMERASE"/>
    <property type="match status" value="1"/>
</dbReference>
<keyword evidence="1 3" id="KW-0413">Isomerase</keyword>
<keyword evidence="4" id="KW-1185">Reference proteome</keyword>
<dbReference type="InterPro" id="IPR013022">
    <property type="entry name" value="Xyl_isomerase-like_TIM-brl"/>
</dbReference>
<organism evidence="3 4">
    <name type="scientific">Sphingobacterium suaedae</name>
    <dbReference type="NCBI Taxonomy" id="1686402"/>
    <lineage>
        <taxon>Bacteria</taxon>
        <taxon>Pseudomonadati</taxon>
        <taxon>Bacteroidota</taxon>
        <taxon>Sphingobacteriia</taxon>
        <taxon>Sphingobacteriales</taxon>
        <taxon>Sphingobacteriaceae</taxon>
        <taxon>Sphingobacterium</taxon>
    </lineage>
</organism>
<sequence length="288" mass="32100">MRKIHVILITMLIAAQGVRGVAQTTDVPALGVCASLDKANLLKQQGYQFIQPTVEEVLRPQLTNEAYQLSDTLVGQLPVALAVCNVFIPGAIKTTGPDVDEARVMAYATRVFERARKQQIGTIVFGSGASRNIPEGFDRDVARRQFVSMGRKLAELAATYHIVLALESQNKQECNFINTLRESIEIAKEVAHPNFRVTVDTYHMAMEKESPSHILLGKGYIHHCDIGELHNRAAPGVNGDDFTPYFQALQHIGFHGKIALECRFVDMHTELPKARQVIIKQWEEARSK</sequence>
<proteinExistence type="predicted"/>